<evidence type="ECO:0000313" key="2">
    <source>
        <dbReference type="Proteomes" id="UP000019146"/>
    </source>
</evidence>
<proteinExistence type="predicted"/>
<organism evidence="1 2">
    <name type="scientific">Paraburkholderia caribensis MBA4</name>
    <dbReference type="NCBI Taxonomy" id="1323664"/>
    <lineage>
        <taxon>Bacteria</taxon>
        <taxon>Pseudomonadati</taxon>
        <taxon>Pseudomonadota</taxon>
        <taxon>Betaproteobacteria</taxon>
        <taxon>Burkholderiales</taxon>
        <taxon>Burkholderiaceae</taxon>
        <taxon>Paraburkholderia</taxon>
    </lineage>
</organism>
<protein>
    <submittedName>
        <fullName evidence="1">Uncharacterized protein</fullName>
    </submittedName>
</protein>
<dbReference type="Proteomes" id="UP000019146">
    <property type="component" value="Plasmid unnamed"/>
</dbReference>
<name>A0A0P0RPZ6_9BURK</name>
<dbReference type="EMBL" id="CP012748">
    <property type="protein sequence ID" value="ALL71114.1"/>
    <property type="molecule type" value="Genomic_DNA"/>
</dbReference>
<dbReference type="KEGG" id="bcai:K788_0002059"/>
<keyword evidence="1" id="KW-0614">Plasmid</keyword>
<evidence type="ECO:0000313" key="1">
    <source>
        <dbReference type="EMBL" id="ALL71114.1"/>
    </source>
</evidence>
<dbReference type="AlphaFoldDB" id="A0A0P0RPZ6"/>
<accession>A0A0P0RPZ6</accession>
<reference evidence="1 2" key="1">
    <citation type="journal article" date="2014" name="Genome Announc.">
        <title>Draft Genome Sequence of the Haloacid-Degrading Burkholderia caribensis Strain MBA4.</title>
        <authorList>
            <person name="Pan Y."/>
            <person name="Kong K.F."/>
            <person name="Tsang J.S."/>
        </authorList>
    </citation>
    <scope>NUCLEOTIDE SEQUENCE [LARGE SCALE GENOMIC DNA]</scope>
    <source>
        <strain evidence="1 2">MBA4</strain>
        <plasmid evidence="2">Plasmid</plasmid>
    </source>
</reference>
<geneLocation type="plasmid" evidence="2"/>
<gene>
    <name evidence="1" type="ORF">K788_0002059</name>
</gene>
<sequence>MTLTGNLFIGAQEVPAGAGSMKALNPASNAGIEPPFAKA</sequence>